<reference evidence="6 7" key="1">
    <citation type="submission" date="2019-02" db="EMBL/GenBank/DDBJ databases">
        <title>Polymorphobacter sp. isolated from the lake at the Tibet of China.</title>
        <authorList>
            <person name="Li A."/>
        </authorList>
    </citation>
    <scope>NUCLEOTIDE SEQUENCE [LARGE SCALE GENOMIC DNA]</scope>
    <source>
        <strain evidence="6 7">DJ1R-1</strain>
    </source>
</reference>
<evidence type="ECO:0000259" key="5">
    <source>
        <dbReference type="Pfam" id="PF07167"/>
    </source>
</evidence>
<evidence type="ECO:0000256" key="2">
    <source>
        <dbReference type="ARBA" id="ARBA00023315"/>
    </source>
</evidence>
<dbReference type="AlphaFoldDB" id="A0A4Y9ESB1"/>
<dbReference type="PANTHER" id="PTHR36837:SF5">
    <property type="entry name" value="POLY-3-HYDROXYBUTYRATE SYNTHASE"/>
    <property type="match status" value="1"/>
</dbReference>
<dbReference type="EMBL" id="SIHO01000001">
    <property type="protein sequence ID" value="TFU06505.1"/>
    <property type="molecule type" value="Genomic_DNA"/>
</dbReference>
<evidence type="ECO:0000313" key="6">
    <source>
        <dbReference type="EMBL" id="TFU06505.1"/>
    </source>
</evidence>
<feature type="domain" description="AB hydrolase-1" evidence="4">
    <location>
        <begin position="247"/>
        <end position="491"/>
    </location>
</feature>
<protein>
    <submittedName>
        <fullName evidence="6">Alpha/beta fold hydrolase</fullName>
    </submittedName>
</protein>
<accession>A0A4Y9ESB1</accession>
<evidence type="ECO:0000256" key="1">
    <source>
        <dbReference type="ARBA" id="ARBA00022679"/>
    </source>
</evidence>
<dbReference type="GO" id="GO:0042619">
    <property type="term" value="P:poly-hydroxybutyrate biosynthetic process"/>
    <property type="evidence" value="ECO:0007669"/>
    <property type="project" value="InterPro"/>
</dbReference>
<dbReference type="InterPro" id="IPR029058">
    <property type="entry name" value="AB_hydrolase_fold"/>
</dbReference>
<evidence type="ECO:0000313" key="7">
    <source>
        <dbReference type="Proteomes" id="UP000297737"/>
    </source>
</evidence>
<sequence length="563" mass="61802">MAKKGVDLGGSDGSGVDANVALNPIVGLAREDLLGAVTVMLRETAAKPATTFKHMRLFSDDVLKILTNKSDIAPDPKDKRFLDKSWAANPFYRMGMQYYLAAQAGVNRWIADLELDELERARANFVSGMILDSLSPTNSLVGNPSALKKALETGGSSLIRGLTNAYNDMVHNDGIVSQVDSRPFKIGENIATSPGAVIHRSDIMELLQYEPRTDTVHEIPLLIIPPQINKAYINDLTPEKSIIRYELDQGIQPFLISWLNPQIENRAWGLDAYIDAIIDAIGIVCDVTGAAKVNVAGACSGGITMATLLSKLAERGDTRINSATLMVCVLYPQRNDSEAGALMSDNGLKLARERSAKKGILEGASLARTFAWLRPNDLVWNYVVNNYLHGEDPPAFDILFWNNDATNLTAQLHSDYLRVYEEQPFANPGKSEFAGHKVDLKKVTCDLFIMAGVTDHITPWKACYRSTQLFGSKNIDFVLSHSGHIQAILNPPGNPKAKFYRAPENPPTPEAWLKEAEEMAGSWWPYWLNWLKARSGGQVAAPKAMGNKKHKPVGKAPGDYALS</sequence>
<dbReference type="RefSeq" id="WP_135245229.1">
    <property type="nucleotide sequence ID" value="NZ_SIHO01000001.1"/>
</dbReference>
<dbReference type="InterPro" id="IPR051321">
    <property type="entry name" value="PHA/PHB_synthase"/>
</dbReference>
<dbReference type="GO" id="GO:0016746">
    <property type="term" value="F:acyltransferase activity"/>
    <property type="evidence" value="ECO:0007669"/>
    <property type="project" value="UniProtKB-KW"/>
</dbReference>
<evidence type="ECO:0000259" key="4">
    <source>
        <dbReference type="Pfam" id="PF00561"/>
    </source>
</evidence>
<dbReference type="Pfam" id="PF07167">
    <property type="entry name" value="PhaC_N"/>
    <property type="match status" value="1"/>
</dbReference>
<evidence type="ECO:0000256" key="3">
    <source>
        <dbReference type="SAM" id="MobiDB-lite"/>
    </source>
</evidence>
<dbReference type="SUPFAM" id="SSF53474">
    <property type="entry name" value="alpha/beta-Hydrolases"/>
    <property type="match status" value="1"/>
</dbReference>
<dbReference type="Gene3D" id="3.40.50.1820">
    <property type="entry name" value="alpha/beta hydrolase"/>
    <property type="match status" value="1"/>
</dbReference>
<keyword evidence="2" id="KW-0012">Acyltransferase</keyword>
<keyword evidence="6" id="KW-0378">Hydrolase</keyword>
<comment type="caution">
    <text evidence="6">The sequence shown here is derived from an EMBL/GenBank/DDBJ whole genome shotgun (WGS) entry which is preliminary data.</text>
</comment>
<feature type="region of interest" description="Disordered" evidence="3">
    <location>
        <begin position="541"/>
        <end position="563"/>
    </location>
</feature>
<dbReference type="GO" id="GO:0016787">
    <property type="term" value="F:hydrolase activity"/>
    <property type="evidence" value="ECO:0007669"/>
    <property type="project" value="UniProtKB-KW"/>
</dbReference>
<keyword evidence="1" id="KW-0808">Transferase</keyword>
<dbReference type="Proteomes" id="UP000297737">
    <property type="component" value="Unassembled WGS sequence"/>
</dbReference>
<dbReference type="PANTHER" id="PTHR36837">
    <property type="entry name" value="POLY(3-HYDROXYALKANOATE) POLYMERASE SUBUNIT PHAC"/>
    <property type="match status" value="1"/>
</dbReference>
<dbReference type="OrthoDB" id="7208816at2"/>
<organism evidence="6 7">
    <name type="scientific">Glacieibacterium arshaanense</name>
    <dbReference type="NCBI Taxonomy" id="2511025"/>
    <lineage>
        <taxon>Bacteria</taxon>
        <taxon>Pseudomonadati</taxon>
        <taxon>Pseudomonadota</taxon>
        <taxon>Alphaproteobacteria</taxon>
        <taxon>Sphingomonadales</taxon>
        <taxon>Sphingosinicellaceae</taxon>
        <taxon>Glacieibacterium</taxon>
    </lineage>
</organism>
<proteinExistence type="predicted"/>
<gene>
    <name evidence="6" type="ORF">EUV02_05875</name>
</gene>
<dbReference type="InterPro" id="IPR000073">
    <property type="entry name" value="AB_hydrolase_1"/>
</dbReference>
<dbReference type="Pfam" id="PF00561">
    <property type="entry name" value="Abhydrolase_1"/>
    <property type="match status" value="1"/>
</dbReference>
<keyword evidence="7" id="KW-1185">Reference proteome</keyword>
<dbReference type="InterPro" id="IPR010941">
    <property type="entry name" value="PhaC_N"/>
</dbReference>
<feature type="domain" description="Poly-beta-hydroxybutyrate polymerase N-terminal" evidence="5">
    <location>
        <begin position="77"/>
        <end position="245"/>
    </location>
</feature>
<name>A0A4Y9ESB1_9SPHN</name>